<dbReference type="SUPFAM" id="SSF52047">
    <property type="entry name" value="RNI-like"/>
    <property type="match status" value="1"/>
</dbReference>
<proteinExistence type="predicted"/>
<reference evidence="1 2" key="1">
    <citation type="submission" date="2023-11" db="EMBL/GenBank/DDBJ databases">
        <title>Halocaridina rubra genome assembly.</title>
        <authorList>
            <person name="Smith C."/>
        </authorList>
    </citation>
    <scope>NUCLEOTIDE SEQUENCE [LARGE SCALE GENOMIC DNA]</scope>
    <source>
        <strain evidence="1">EP-1</strain>
        <tissue evidence="1">Whole</tissue>
    </source>
</reference>
<comment type="caution">
    <text evidence="1">The sequence shown here is derived from an EMBL/GenBank/DDBJ whole genome shotgun (WGS) entry which is preliminary data.</text>
</comment>
<dbReference type="InterPro" id="IPR032675">
    <property type="entry name" value="LRR_dom_sf"/>
</dbReference>
<dbReference type="Gene3D" id="3.80.10.10">
    <property type="entry name" value="Ribonuclease Inhibitor"/>
    <property type="match status" value="1"/>
</dbReference>
<accession>A0AAN8WKX9</accession>
<dbReference type="AlphaFoldDB" id="A0AAN8WKX9"/>
<evidence type="ECO:0000313" key="1">
    <source>
        <dbReference type="EMBL" id="KAK7012353.1"/>
    </source>
</evidence>
<sequence>MAECEGVQTLSSLCFGGALKYVQGLFLIYLHSGAQTVAGLQVRDAVQSIPPNFHGEFLDKLAPYFDSITADKCKQCVLDLIDELVMILLSPSILYIDVDRFKFPTRNPAKYLKGLESAKTLQTFISQKENVWKYSVNKFKLLTNALSKMSMLRHLTLRHVRIPSGEISALLESLASNSPLLAFLDLKYSTISDSGLDTSVIKKFGNEKKYVDCIPSLLKMKSLRHLDVSESWLTYCGIKSIVQSLALERLDAIVNDCYDLQGVVIKDLMADPQDAPLALDRRGYNIAQEEQYVQEICKACPLLENVIIQHCHGLNINRYFSALSELNHLCKITLCGLEWTLDSQMPLHDEPQVISRLVKEITLQDPSDVSAFSLGVLSICFPEVTHLWILGSQDAYNEPWDRGRVFTKLTHVHYKGSLACATLERIE</sequence>
<organism evidence="1 2">
    <name type="scientific">Halocaridina rubra</name>
    <name type="common">Hawaiian red shrimp</name>
    <dbReference type="NCBI Taxonomy" id="373956"/>
    <lineage>
        <taxon>Eukaryota</taxon>
        <taxon>Metazoa</taxon>
        <taxon>Ecdysozoa</taxon>
        <taxon>Arthropoda</taxon>
        <taxon>Crustacea</taxon>
        <taxon>Multicrustacea</taxon>
        <taxon>Malacostraca</taxon>
        <taxon>Eumalacostraca</taxon>
        <taxon>Eucarida</taxon>
        <taxon>Decapoda</taxon>
        <taxon>Pleocyemata</taxon>
        <taxon>Caridea</taxon>
        <taxon>Atyoidea</taxon>
        <taxon>Atyidae</taxon>
        <taxon>Halocaridina</taxon>
    </lineage>
</organism>
<name>A0AAN8WKX9_HALRR</name>
<dbReference type="Proteomes" id="UP001381693">
    <property type="component" value="Unassembled WGS sequence"/>
</dbReference>
<dbReference type="EMBL" id="JAXCGZ010023432">
    <property type="protein sequence ID" value="KAK7012353.1"/>
    <property type="molecule type" value="Genomic_DNA"/>
</dbReference>
<keyword evidence="2" id="KW-1185">Reference proteome</keyword>
<protein>
    <submittedName>
        <fullName evidence="1">Uncharacterized protein</fullName>
    </submittedName>
</protein>
<feature type="non-terminal residue" evidence="1">
    <location>
        <position position="427"/>
    </location>
</feature>
<gene>
    <name evidence="1" type="ORF">SK128_013640</name>
</gene>
<evidence type="ECO:0000313" key="2">
    <source>
        <dbReference type="Proteomes" id="UP001381693"/>
    </source>
</evidence>